<evidence type="ECO:0000256" key="4">
    <source>
        <dbReference type="ARBA" id="ARBA00023136"/>
    </source>
</evidence>
<dbReference type="EMBL" id="JAANHZ010000191">
    <property type="protein sequence ID" value="KAG5314471.1"/>
    <property type="molecule type" value="Genomic_DNA"/>
</dbReference>
<evidence type="ECO:0000256" key="3">
    <source>
        <dbReference type="ARBA" id="ARBA00022989"/>
    </source>
</evidence>
<comment type="subcellular location">
    <subcellularLocation>
        <location evidence="1">Membrane</location>
        <topology evidence="1">Single-pass membrane protein</topology>
    </subcellularLocation>
</comment>
<evidence type="ECO:0000256" key="1">
    <source>
        <dbReference type="ARBA" id="ARBA00004167"/>
    </source>
</evidence>
<reference evidence="7" key="1">
    <citation type="submission" date="2020-02" db="EMBL/GenBank/DDBJ databases">
        <title>Relaxed selection underlies rapid genomic changes in the transitions from sociality to social parasitism in ants.</title>
        <authorList>
            <person name="Bi X."/>
        </authorList>
    </citation>
    <scope>NUCLEOTIDE SEQUENCE</scope>
    <source>
        <strain evidence="7">BGI-DK2013a</strain>
        <tissue evidence="7">Whole body</tissue>
    </source>
</reference>
<dbReference type="Pfam" id="PF00085">
    <property type="entry name" value="Thioredoxin"/>
    <property type="match status" value="1"/>
</dbReference>
<feature type="non-terminal residue" evidence="7">
    <location>
        <position position="1"/>
    </location>
</feature>
<dbReference type="Proteomes" id="UP000667349">
    <property type="component" value="Unassembled WGS sequence"/>
</dbReference>
<keyword evidence="2 5" id="KW-0812">Transmembrane</keyword>
<organism evidence="7 8">
    <name type="scientific">Acromyrmex insinuator</name>
    <dbReference type="NCBI Taxonomy" id="230686"/>
    <lineage>
        <taxon>Eukaryota</taxon>
        <taxon>Metazoa</taxon>
        <taxon>Ecdysozoa</taxon>
        <taxon>Arthropoda</taxon>
        <taxon>Hexapoda</taxon>
        <taxon>Insecta</taxon>
        <taxon>Pterygota</taxon>
        <taxon>Neoptera</taxon>
        <taxon>Endopterygota</taxon>
        <taxon>Hymenoptera</taxon>
        <taxon>Apocrita</taxon>
        <taxon>Aculeata</taxon>
        <taxon>Formicoidea</taxon>
        <taxon>Formicidae</taxon>
        <taxon>Myrmicinae</taxon>
        <taxon>Acromyrmex</taxon>
    </lineage>
</organism>
<keyword evidence="7" id="KW-0413">Isomerase</keyword>
<name>A0A836E7W4_9HYME</name>
<proteinExistence type="predicted"/>
<evidence type="ECO:0000259" key="6">
    <source>
        <dbReference type="PROSITE" id="PS51352"/>
    </source>
</evidence>
<accession>A0A836E7W4</accession>
<keyword evidence="8" id="KW-1185">Reference proteome</keyword>
<dbReference type="Gene3D" id="3.40.30.10">
    <property type="entry name" value="Glutaredoxin"/>
    <property type="match status" value="1"/>
</dbReference>
<evidence type="ECO:0000313" key="7">
    <source>
        <dbReference type="EMBL" id="KAG5314471.1"/>
    </source>
</evidence>
<dbReference type="AlphaFoldDB" id="A0A836E7W4"/>
<dbReference type="PANTHER" id="PTHR46426">
    <property type="entry name" value="PROTEIN DISULFIDE-ISOMERASE TMX3"/>
    <property type="match status" value="1"/>
</dbReference>
<dbReference type="GO" id="GO:0016853">
    <property type="term" value="F:isomerase activity"/>
    <property type="evidence" value="ECO:0007669"/>
    <property type="project" value="UniProtKB-KW"/>
</dbReference>
<feature type="non-terminal residue" evidence="7">
    <location>
        <position position="408"/>
    </location>
</feature>
<comment type="caution">
    <text evidence="7">The sequence shown here is derived from an EMBL/GenBank/DDBJ whole genome shotgun (WGS) entry which is preliminary data.</text>
</comment>
<keyword evidence="4 5" id="KW-0472">Membrane</keyword>
<evidence type="ECO:0000256" key="5">
    <source>
        <dbReference type="SAM" id="Phobius"/>
    </source>
</evidence>
<keyword evidence="3 5" id="KW-1133">Transmembrane helix</keyword>
<evidence type="ECO:0000313" key="8">
    <source>
        <dbReference type="Proteomes" id="UP000667349"/>
    </source>
</evidence>
<evidence type="ECO:0000256" key="2">
    <source>
        <dbReference type="ARBA" id="ARBA00022692"/>
    </source>
</evidence>
<dbReference type="SUPFAM" id="SSF52833">
    <property type="entry name" value="Thioredoxin-like"/>
    <property type="match status" value="1"/>
</dbReference>
<feature type="domain" description="Thioredoxin" evidence="6">
    <location>
        <begin position="1"/>
        <end position="83"/>
    </location>
</feature>
<dbReference type="PANTHER" id="PTHR46426:SF1">
    <property type="entry name" value="PROTEIN DISULFIDE-ISOMERASE TMX3"/>
    <property type="match status" value="1"/>
</dbReference>
<dbReference type="GO" id="GO:0005783">
    <property type="term" value="C:endoplasmic reticulum"/>
    <property type="evidence" value="ECO:0007669"/>
    <property type="project" value="TreeGrafter"/>
</dbReference>
<dbReference type="InterPro" id="IPR036249">
    <property type="entry name" value="Thioredoxin-like_sf"/>
</dbReference>
<protein>
    <submittedName>
        <fullName evidence="7">TMX3 isomerase</fullName>
    </submittedName>
</protein>
<dbReference type="InterPro" id="IPR052250">
    <property type="entry name" value="PDI_TMX3"/>
</dbReference>
<dbReference type="GO" id="GO:0016020">
    <property type="term" value="C:membrane"/>
    <property type="evidence" value="ECO:0007669"/>
    <property type="project" value="UniProtKB-SubCell"/>
</dbReference>
<dbReference type="InterPro" id="IPR013766">
    <property type="entry name" value="Thioredoxin_domain"/>
</dbReference>
<sequence length="408" mass="47376">MMYAPWCAHCRRLEPIWSHVAQHLHASSIRVGKVDCTRFTSVTNTFKIKGFPTILFLKGDQKYVYEGDRTREEIVKFALRLSGPPVQEITKTQSFDIIKKEHDLYFLYVGNRAGILWELYHKIANVFQAHAFFYQSHPSVVNKHAPVNNVPALFVYKENSHYNFTGKSIERKRNDHYYLLYQCLIKSVGHNLSDTGQVNETLYKWVNAERFPTFPKVTRGNINQLFLTNKNLVLAVVEENQLEELAPDMLKFKNMVESVIKNKRNKYHDHFQFGWIGSPNLVNSIAMMTLPIPSLLVINTTTNHHHIPEDETGKLTPYVIELFLEQIRNESAPRYGGNSWLVRSYRKWFEMKTVLTSMWKGNPILMMVLLGLPFGFLSLICYGICCPDLLDAKDDEDENIGMHHMKND</sequence>
<gene>
    <name evidence="7" type="primary">Tmx3</name>
    <name evidence="7" type="ORF">G6Z75_0011272</name>
</gene>
<feature type="transmembrane region" description="Helical" evidence="5">
    <location>
        <begin position="364"/>
        <end position="385"/>
    </location>
</feature>
<dbReference type="PROSITE" id="PS51352">
    <property type="entry name" value="THIOREDOXIN_2"/>
    <property type="match status" value="1"/>
</dbReference>